<dbReference type="InterPro" id="IPR009057">
    <property type="entry name" value="Homeodomain-like_sf"/>
</dbReference>
<gene>
    <name evidence="4" type="ORF">QF206_05950</name>
</gene>
<evidence type="ECO:0000313" key="4">
    <source>
        <dbReference type="EMBL" id="MDI2098504.1"/>
    </source>
</evidence>
<dbReference type="InterPro" id="IPR001647">
    <property type="entry name" value="HTH_TetR"/>
</dbReference>
<dbReference type="RefSeq" id="WP_281488294.1">
    <property type="nucleotide sequence ID" value="NZ_CP159582.1"/>
</dbReference>
<proteinExistence type="predicted"/>
<evidence type="ECO:0000259" key="3">
    <source>
        <dbReference type="PROSITE" id="PS50977"/>
    </source>
</evidence>
<comment type="caution">
    <text evidence="4">The sequence shown here is derived from an EMBL/GenBank/DDBJ whole genome shotgun (WGS) entry which is preliminary data.</text>
</comment>
<dbReference type="Pfam" id="PF00440">
    <property type="entry name" value="TetR_N"/>
    <property type="match status" value="1"/>
</dbReference>
<dbReference type="PANTHER" id="PTHR30055:SF200">
    <property type="entry name" value="HTH-TYPE TRANSCRIPTIONAL REPRESSOR BDCR"/>
    <property type="match status" value="1"/>
</dbReference>
<dbReference type="Gene3D" id="1.10.357.10">
    <property type="entry name" value="Tetracycline Repressor, domain 2"/>
    <property type="match status" value="1"/>
</dbReference>
<dbReference type="GO" id="GO:0000976">
    <property type="term" value="F:transcription cis-regulatory region binding"/>
    <property type="evidence" value="ECO:0007669"/>
    <property type="project" value="TreeGrafter"/>
</dbReference>
<dbReference type="GO" id="GO:0003700">
    <property type="term" value="F:DNA-binding transcription factor activity"/>
    <property type="evidence" value="ECO:0007669"/>
    <property type="project" value="TreeGrafter"/>
</dbReference>
<dbReference type="InterPro" id="IPR050109">
    <property type="entry name" value="HTH-type_TetR-like_transc_reg"/>
</dbReference>
<dbReference type="EMBL" id="JASATX010000002">
    <property type="protein sequence ID" value="MDI2098504.1"/>
    <property type="molecule type" value="Genomic_DNA"/>
</dbReference>
<dbReference type="PROSITE" id="PS01081">
    <property type="entry name" value="HTH_TETR_1"/>
    <property type="match status" value="1"/>
</dbReference>
<feature type="domain" description="HTH tetR-type" evidence="3">
    <location>
        <begin position="11"/>
        <end position="71"/>
    </location>
</feature>
<reference evidence="4 5" key="1">
    <citation type="submission" date="2023-04" db="EMBL/GenBank/DDBJ databases">
        <title>Klugiella caeni sp. nov. isolated from the sludge of biochemical tank.</title>
        <authorList>
            <person name="Geng K."/>
        </authorList>
    </citation>
    <scope>NUCLEOTIDE SEQUENCE [LARGE SCALE GENOMIC DNA]</scope>
    <source>
        <strain evidence="4 5">YN-L-19</strain>
    </source>
</reference>
<evidence type="ECO:0000256" key="1">
    <source>
        <dbReference type="ARBA" id="ARBA00023125"/>
    </source>
</evidence>
<feature type="DNA-binding region" description="H-T-H motif" evidence="2">
    <location>
        <begin position="34"/>
        <end position="53"/>
    </location>
</feature>
<evidence type="ECO:0000256" key="2">
    <source>
        <dbReference type="PROSITE-ProRule" id="PRU00335"/>
    </source>
</evidence>
<protein>
    <submittedName>
        <fullName evidence="4">TetR/AcrR family transcriptional regulator</fullName>
    </submittedName>
</protein>
<dbReference type="PANTHER" id="PTHR30055">
    <property type="entry name" value="HTH-TYPE TRANSCRIPTIONAL REGULATOR RUTR"/>
    <property type="match status" value="1"/>
</dbReference>
<evidence type="ECO:0000313" key="5">
    <source>
        <dbReference type="Proteomes" id="UP001321506"/>
    </source>
</evidence>
<accession>A0AAW6T4Y3</accession>
<dbReference type="AlphaFoldDB" id="A0AAW6T4Y3"/>
<dbReference type="InterPro" id="IPR023772">
    <property type="entry name" value="DNA-bd_HTH_TetR-type_CS"/>
</dbReference>
<dbReference type="PRINTS" id="PR00455">
    <property type="entry name" value="HTHTETR"/>
</dbReference>
<sequence>MSDQQKFRPKPGARDRILDAAYELFSRRGVREVSVDEIIRRSGVAIATFYRHFSSKNELVEAFLTRREQLWTSESIIESAKQLGSTPRERLLAIFDVFADWFERDDFEGDSFVNVLIEMGPQHPLGQTAITHLSHVRAGVEQMAREAGLKDAADFASSFQLLMKGAIITSTMGDIEAAYRAKRFAAWLIEQHTPDPAESSGSE</sequence>
<dbReference type="Proteomes" id="UP001321506">
    <property type="component" value="Unassembled WGS sequence"/>
</dbReference>
<organism evidence="4 5">
    <name type="scientific">Ruicaihuangia caeni</name>
    <dbReference type="NCBI Taxonomy" id="3042517"/>
    <lineage>
        <taxon>Bacteria</taxon>
        <taxon>Bacillati</taxon>
        <taxon>Actinomycetota</taxon>
        <taxon>Actinomycetes</taxon>
        <taxon>Micrococcales</taxon>
        <taxon>Microbacteriaceae</taxon>
        <taxon>Ruicaihuangia</taxon>
    </lineage>
</organism>
<dbReference type="SUPFAM" id="SSF46689">
    <property type="entry name" value="Homeodomain-like"/>
    <property type="match status" value="1"/>
</dbReference>
<dbReference type="SUPFAM" id="SSF48498">
    <property type="entry name" value="Tetracyclin repressor-like, C-terminal domain"/>
    <property type="match status" value="1"/>
</dbReference>
<dbReference type="InterPro" id="IPR036271">
    <property type="entry name" value="Tet_transcr_reg_TetR-rel_C_sf"/>
</dbReference>
<name>A0AAW6T4Y3_9MICO</name>
<keyword evidence="1 2" id="KW-0238">DNA-binding</keyword>
<dbReference type="PROSITE" id="PS50977">
    <property type="entry name" value="HTH_TETR_2"/>
    <property type="match status" value="1"/>
</dbReference>
<keyword evidence="5" id="KW-1185">Reference proteome</keyword>